<feature type="region of interest" description="Disordered" evidence="1">
    <location>
        <begin position="1"/>
        <end position="52"/>
    </location>
</feature>
<evidence type="ECO:0000313" key="3">
    <source>
        <dbReference type="Proteomes" id="UP001162480"/>
    </source>
</evidence>
<evidence type="ECO:0000313" key="2">
    <source>
        <dbReference type="EMBL" id="CAI9738808.1"/>
    </source>
</evidence>
<dbReference type="AlphaFoldDB" id="A0AA36BRA0"/>
<name>A0AA36BRA0_OCTVU</name>
<organism evidence="2 3">
    <name type="scientific">Octopus vulgaris</name>
    <name type="common">Common octopus</name>
    <dbReference type="NCBI Taxonomy" id="6645"/>
    <lineage>
        <taxon>Eukaryota</taxon>
        <taxon>Metazoa</taxon>
        <taxon>Spiralia</taxon>
        <taxon>Lophotrochozoa</taxon>
        <taxon>Mollusca</taxon>
        <taxon>Cephalopoda</taxon>
        <taxon>Coleoidea</taxon>
        <taxon>Octopodiformes</taxon>
        <taxon>Octopoda</taxon>
        <taxon>Incirrata</taxon>
        <taxon>Octopodidae</taxon>
        <taxon>Octopus</taxon>
    </lineage>
</organism>
<reference evidence="2" key="1">
    <citation type="submission" date="2023-08" db="EMBL/GenBank/DDBJ databases">
        <authorList>
            <person name="Alioto T."/>
            <person name="Alioto T."/>
            <person name="Gomez Garrido J."/>
        </authorList>
    </citation>
    <scope>NUCLEOTIDE SEQUENCE</scope>
</reference>
<dbReference type="EMBL" id="OX597835">
    <property type="protein sequence ID" value="CAI9738808.1"/>
    <property type="molecule type" value="Genomic_DNA"/>
</dbReference>
<sequence length="98" mass="11074">MMIGVENREEGVESREKSRQEEEGNGDGAVKDEDQERNTVNPDSVVGGHAGEMNQPAIRININSCCKLVSNEVIQYLKERWGRVHCRDDFVDRLAKSN</sequence>
<proteinExistence type="predicted"/>
<evidence type="ECO:0000256" key="1">
    <source>
        <dbReference type="SAM" id="MobiDB-lite"/>
    </source>
</evidence>
<keyword evidence="3" id="KW-1185">Reference proteome</keyword>
<dbReference type="Proteomes" id="UP001162480">
    <property type="component" value="Chromosome 22"/>
</dbReference>
<gene>
    <name evidence="2" type="ORF">OCTVUL_1B009654</name>
</gene>
<feature type="compositionally biased region" description="Basic and acidic residues" evidence="1">
    <location>
        <begin position="1"/>
        <end position="22"/>
    </location>
</feature>
<accession>A0AA36BRA0</accession>
<protein>
    <submittedName>
        <fullName evidence="2">Uncharacterized protein</fullName>
    </submittedName>
</protein>